<proteinExistence type="predicted"/>
<feature type="chain" id="PRO_5037710719" evidence="2">
    <location>
        <begin position="17"/>
        <end position="164"/>
    </location>
</feature>
<protein>
    <submittedName>
        <fullName evidence="4">Uncharacterized protein</fullName>
    </submittedName>
</protein>
<reference evidence="4" key="1">
    <citation type="submission" date="2022-11" db="UniProtKB">
        <authorList>
            <consortium name="WormBaseParasite"/>
        </authorList>
    </citation>
    <scope>IDENTIFICATION</scope>
</reference>
<keyword evidence="3" id="KW-1185">Reference proteome</keyword>
<dbReference type="AlphaFoldDB" id="A0A914ICG7"/>
<dbReference type="Proteomes" id="UP000887572">
    <property type="component" value="Unplaced"/>
</dbReference>
<dbReference type="WBParaSite" id="Gr19_v10_g9334.t2">
    <property type="protein sequence ID" value="Gr19_v10_g9334.t2"/>
    <property type="gene ID" value="Gr19_v10_g9334"/>
</dbReference>
<evidence type="ECO:0000313" key="3">
    <source>
        <dbReference type="Proteomes" id="UP000887572"/>
    </source>
</evidence>
<accession>A0A914ICG7</accession>
<keyword evidence="1" id="KW-0472">Membrane</keyword>
<organism evidence="3 4">
    <name type="scientific">Globodera rostochiensis</name>
    <name type="common">Golden nematode worm</name>
    <name type="synonym">Heterodera rostochiensis</name>
    <dbReference type="NCBI Taxonomy" id="31243"/>
    <lineage>
        <taxon>Eukaryota</taxon>
        <taxon>Metazoa</taxon>
        <taxon>Ecdysozoa</taxon>
        <taxon>Nematoda</taxon>
        <taxon>Chromadorea</taxon>
        <taxon>Rhabditida</taxon>
        <taxon>Tylenchina</taxon>
        <taxon>Tylenchomorpha</taxon>
        <taxon>Tylenchoidea</taxon>
        <taxon>Heteroderidae</taxon>
        <taxon>Heteroderinae</taxon>
        <taxon>Globodera</taxon>
    </lineage>
</organism>
<keyword evidence="2" id="KW-0732">Signal</keyword>
<evidence type="ECO:0000256" key="1">
    <source>
        <dbReference type="SAM" id="Phobius"/>
    </source>
</evidence>
<evidence type="ECO:0000313" key="4">
    <source>
        <dbReference type="WBParaSite" id="Gr19_v10_g9334.t2"/>
    </source>
</evidence>
<keyword evidence="1" id="KW-1133">Transmembrane helix</keyword>
<keyword evidence="1" id="KW-0812">Transmembrane</keyword>
<name>A0A914ICG7_GLORO</name>
<evidence type="ECO:0000256" key="2">
    <source>
        <dbReference type="SAM" id="SignalP"/>
    </source>
</evidence>
<feature type="transmembrane region" description="Helical" evidence="1">
    <location>
        <begin position="141"/>
        <end position="163"/>
    </location>
</feature>
<sequence>MLQIVLLLLTFESAFGALETTGKQIKCFEEVVHSRADVSVELNPPTCFSTTNDGCLEAMCTTFDRSIWGSVDRHCVVNGTTESTICAQLSANCGDGFVLSYCQICRDDYCNGQLAPSRVSTTNSSDSPMASGAIGKSTRNIAFDASIILIIAFVLGAFAVKILH</sequence>
<feature type="signal peptide" evidence="2">
    <location>
        <begin position="1"/>
        <end position="16"/>
    </location>
</feature>